<evidence type="ECO:0000313" key="1">
    <source>
        <dbReference type="Proteomes" id="UP001652661"/>
    </source>
</evidence>
<evidence type="ECO:0000313" key="2">
    <source>
        <dbReference type="RefSeq" id="XP_041630331.1"/>
    </source>
</evidence>
<dbReference type="PANTHER" id="PTHR47331">
    <property type="entry name" value="PHD-TYPE DOMAIN-CONTAINING PROTEIN"/>
    <property type="match status" value="1"/>
</dbReference>
<reference evidence="2" key="1">
    <citation type="submission" date="2025-08" db="UniProtKB">
        <authorList>
            <consortium name="RefSeq"/>
        </authorList>
    </citation>
    <scope>IDENTIFICATION</scope>
    <source>
        <strain evidence="2">14028-0561.14</strain>
        <tissue evidence="2">Whole fly</tissue>
    </source>
</reference>
<sequence>MDNVQPSQALLDANDPTKRHLHALEERGLTTKCRVVFDGSGKDSSGVSLNDHLQIGPPIQRDLIGVCLRFRQHQYVIRADIEKMFRGIQVFKPHTNYQRIVWRKNENEPLLRLLTVTYGLAPSPFLAVRVLKQLAEDHSQEFPAAAHVLLHDGYVDDIPTGCPHLKSSKSS</sequence>
<dbReference type="RefSeq" id="XP_041630331.1">
    <property type="nucleotide sequence ID" value="XM_041774397.1"/>
</dbReference>
<protein>
    <recommendedName>
        <fullName evidence="3">Reverse transcriptase domain-containing protein</fullName>
    </recommendedName>
</protein>
<dbReference type="GeneID" id="121501875"/>
<name>A0ABM3C4C1_DROKI</name>
<dbReference type="SUPFAM" id="SSF56672">
    <property type="entry name" value="DNA/RNA polymerases"/>
    <property type="match status" value="1"/>
</dbReference>
<dbReference type="InterPro" id="IPR043502">
    <property type="entry name" value="DNA/RNA_pol_sf"/>
</dbReference>
<dbReference type="Proteomes" id="UP001652661">
    <property type="component" value="Chromosome 3R"/>
</dbReference>
<keyword evidence="1" id="KW-1185">Reference proteome</keyword>
<accession>A0ABM3C4C1</accession>
<evidence type="ECO:0008006" key="3">
    <source>
        <dbReference type="Google" id="ProtNLM"/>
    </source>
</evidence>
<proteinExistence type="predicted"/>
<organism evidence="1 2">
    <name type="scientific">Drosophila kikkawai</name>
    <name type="common">Fruit fly</name>
    <dbReference type="NCBI Taxonomy" id="30033"/>
    <lineage>
        <taxon>Eukaryota</taxon>
        <taxon>Metazoa</taxon>
        <taxon>Ecdysozoa</taxon>
        <taxon>Arthropoda</taxon>
        <taxon>Hexapoda</taxon>
        <taxon>Insecta</taxon>
        <taxon>Pterygota</taxon>
        <taxon>Neoptera</taxon>
        <taxon>Endopterygota</taxon>
        <taxon>Diptera</taxon>
        <taxon>Brachycera</taxon>
        <taxon>Muscomorpha</taxon>
        <taxon>Ephydroidea</taxon>
        <taxon>Drosophilidae</taxon>
        <taxon>Drosophila</taxon>
        <taxon>Sophophora</taxon>
    </lineage>
</organism>
<gene>
    <name evidence="2" type="primary">LOC121501875</name>
</gene>